<dbReference type="EC" id="2.4.-.-" evidence="2"/>
<evidence type="ECO:0000313" key="2">
    <source>
        <dbReference type="EMBL" id="MBR8464532.1"/>
    </source>
</evidence>
<dbReference type="EMBL" id="JAGSSW010000009">
    <property type="protein sequence ID" value="MBR8464532.1"/>
    <property type="molecule type" value="Genomic_DNA"/>
</dbReference>
<organism evidence="2 3">
    <name type="scientific">Campylobacter anatolicus</name>
    <dbReference type="NCBI Taxonomy" id="2829105"/>
    <lineage>
        <taxon>Bacteria</taxon>
        <taxon>Pseudomonadati</taxon>
        <taxon>Campylobacterota</taxon>
        <taxon>Epsilonproteobacteria</taxon>
        <taxon>Campylobacterales</taxon>
        <taxon>Campylobacteraceae</taxon>
        <taxon>Campylobacter</taxon>
    </lineage>
</organism>
<keyword evidence="1" id="KW-0812">Transmembrane</keyword>
<proteinExistence type="predicted"/>
<feature type="transmembrane region" description="Helical" evidence="1">
    <location>
        <begin position="234"/>
        <end position="254"/>
    </location>
</feature>
<feature type="transmembrane region" description="Helical" evidence="1">
    <location>
        <begin position="292"/>
        <end position="315"/>
    </location>
</feature>
<keyword evidence="2" id="KW-0328">Glycosyltransferase</keyword>
<sequence length="401" mass="47106">MRELMLRHKNLTLTLICLIDALFLVFCVSNLSISYYEASIFFEKNNAISYIIRASCAVFGRNDFALRLPMIIFNILSIILLYKISKFYIKFEFDRIVSVILFVLLPGTLTSGVVVDNAGFCMMLTLLVVYLYHSKFYLLFYIVFISLVTIDGDFMVLYLAFFFFATNRKNIRLAWVSGLLLLFSFYLFGFDTRGRPSGHFIDTFGIFAAVFSPFVFLFFIYTLYRIWVKESKELLWFIAASSFCFCMIISIRQRLQLEEFLPFCLIATPIMVRVFFNSYRVRLPQFRKKYKIFTALVLVFLYFNSITLALNPLLYTIMHHPDRHFAYKFHVVRELSDELKKLGETDIYVRDYKLGLRLKFYGIYASNSAKKELIDTNLDKTSQIKIEKFDKLIASFDIVPI</sequence>
<feature type="transmembrane region" description="Helical" evidence="1">
    <location>
        <begin position="260"/>
        <end position="280"/>
    </location>
</feature>
<name>A0ABS5HL87_9BACT</name>
<protein>
    <submittedName>
        <fullName evidence="2">Glycosyltransferase family 39 protein</fullName>
        <ecNumber evidence="2">2.4.-.-</ecNumber>
    </submittedName>
</protein>
<comment type="caution">
    <text evidence="2">The sequence shown here is derived from an EMBL/GenBank/DDBJ whole genome shotgun (WGS) entry which is preliminary data.</text>
</comment>
<feature type="transmembrane region" description="Helical" evidence="1">
    <location>
        <begin position="103"/>
        <end position="132"/>
    </location>
</feature>
<evidence type="ECO:0000313" key="3">
    <source>
        <dbReference type="Proteomes" id="UP000682951"/>
    </source>
</evidence>
<feature type="transmembrane region" description="Helical" evidence="1">
    <location>
        <begin position="138"/>
        <end position="164"/>
    </location>
</feature>
<feature type="transmembrane region" description="Helical" evidence="1">
    <location>
        <begin position="64"/>
        <end position="82"/>
    </location>
</feature>
<keyword evidence="1" id="KW-0472">Membrane</keyword>
<accession>A0ABS5HL87</accession>
<evidence type="ECO:0000256" key="1">
    <source>
        <dbReference type="SAM" id="Phobius"/>
    </source>
</evidence>
<feature type="transmembrane region" description="Helical" evidence="1">
    <location>
        <begin position="171"/>
        <end position="188"/>
    </location>
</feature>
<keyword evidence="3" id="KW-1185">Reference proteome</keyword>
<feature type="transmembrane region" description="Helical" evidence="1">
    <location>
        <begin position="200"/>
        <end position="222"/>
    </location>
</feature>
<dbReference type="RefSeq" id="WP_212142393.1">
    <property type="nucleotide sequence ID" value="NZ_JAGSSW010000009.1"/>
</dbReference>
<dbReference type="Proteomes" id="UP000682951">
    <property type="component" value="Unassembled WGS sequence"/>
</dbReference>
<feature type="transmembrane region" description="Helical" evidence="1">
    <location>
        <begin position="12"/>
        <end position="36"/>
    </location>
</feature>
<keyword evidence="1" id="KW-1133">Transmembrane helix</keyword>
<dbReference type="GO" id="GO:0016757">
    <property type="term" value="F:glycosyltransferase activity"/>
    <property type="evidence" value="ECO:0007669"/>
    <property type="project" value="UniProtKB-KW"/>
</dbReference>
<keyword evidence="2" id="KW-0808">Transferase</keyword>
<gene>
    <name evidence="2" type="ORF">KDD93_08145</name>
</gene>
<reference evidence="2 3" key="1">
    <citation type="submission" date="2021-04" db="EMBL/GenBank/DDBJ databases">
        <title>Molecular and phenotypic characterization and identification of bacterial isolates recovered from the Anatolian ground squirrels (Spermophilus xanthoprymnus) and which have the potential to form a new species in the Campylobacter genus.</title>
        <authorList>
            <person name="Aydin F."/>
            <person name="Abay S."/>
            <person name="Kayman T."/>
            <person name="Karakaya E."/>
            <person name="Mustak H.K."/>
            <person name="Mustak I.B."/>
            <person name="Bilgin N."/>
            <person name="Duzler A."/>
            <person name="Sahin O."/>
            <person name="Guran O."/>
            <person name="Saticioglu I.B."/>
        </authorList>
    </citation>
    <scope>NUCLEOTIDE SEQUENCE [LARGE SCALE GENOMIC DNA]</scope>
    <source>
        <strain evidence="3">faydin-G24</strain>
    </source>
</reference>